<evidence type="ECO:0000313" key="3">
    <source>
        <dbReference type="Proteomes" id="UP000785679"/>
    </source>
</evidence>
<protein>
    <submittedName>
        <fullName evidence="2">Uncharacterized protein</fullName>
    </submittedName>
</protein>
<proteinExistence type="predicted"/>
<organism evidence="2 3">
    <name type="scientific">Halteria grandinella</name>
    <dbReference type="NCBI Taxonomy" id="5974"/>
    <lineage>
        <taxon>Eukaryota</taxon>
        <taxon>Sar</taxon>
        <taxon>Alveolata</taxon>
        <taxon>Ciliophora</taxon>
        <taxon>Intramacronucleata</taxon>
        <taxon>Spirotrichea</taxon>
        <taxon>Stichotrichia</taxon>
        <taxon>Sporadotrichida</taxon>
        <taxon>Halteriidae</taxon>
        <taxon>Halteria</taxon>
    </lineage>
</organism>
<feature type="chain" id="PRO_5035176109" evidence="1">
    <location>
        <begin position="19"/>
        <end position="148"/>
    </location>
</feature>
<dbReference type="EMBL" id="RRYP01000741">
    <property type="protein sequence ID" value="TNV86920.1"/>
    <property type="molecule type" value="Genomic_DNA"/>
</dbReference>
<accession>A0A8J8P6V8</accession>
<dbReference type="Proteomes" id="UP000785679">
    <property type="component" value="Unassembled WGS sequence"/>
</dbReference>
<dbReference type="AlphaFoldDB" id="A0A8J8P6V8"/>
<evidence type="ECO:0000313" key="2">
    <source>
        <dbReference type="EMBL" id="TNV86920.1"/>
    </source>
</evidence>
<gene>
    <name evidence="2" type="ORF">FGO68_gene9997</name>
</gene>
<feature type="signal peptide" evidence="1">
    <location>
        <begin position="1"/>
        <end position="18"/>
    </location>
</feature>
<comment type="caution">
    <text evidence="2">The sequence shown here is derived from an EMBL/GenBank/DDBJ whole genome shotgun (WGS) entry which is preliminary data.</text>
</comment>
<keyword evidence="3" id="KW-1185">Reference proteome</keyword>
<name>A0A8J8P6V8_HALGN</name>
<reference evidence="2" key="1">
    <citation type="submission" date="2019-06" db="EMBL/GenBank/DDBJ databases">
        <authorList>
            <person name="Zheng W."/>
        </authorList>
    </citation>
    <scope>NUCLEOTIDE SEQUENCE</scope>
    <source>
        <strain evidence="2">QDHG01</strain>
    </source>
</reference>
<keyword evidence="1" id="KW-0732">Signal</keyword>
<evidence type="ECO:0000256" key="1">
    <source>
        <dbReference type="SAM" id="SignalP"/>
    </source>
</evidence>
<sequence>MRRCLISILCFCSSQSLSDQNELLPQSYSSSNRSSGTSSPPLLSLDELSSYYFESVTPDGQTRTDFVLNIFQNSPPLFLLREELEIGLLDSRVARSWLSFLAKSSEPSLSRFYSVIPIRLFLSVCKLSVSILRPPISGLIPRLLLMLL</sequence>